<dbReference type="InterPro" id="IPR036390">
    <property type="entry name" value="WH_DNA-bd_sf"/>
</dbReference>
<sequence length="76" mass="8391">MILSELKSHIESHPGVTRGALAKHFALSEDGVDAMLQVWLNKGQVSRTEDCDKQGNILGIRYHLNQAGAFSLQVKM</sequence>
<dbReference type="EMBL" id="CAKLCM010000002">
    <property type="protein sequence ID" value="CAH0525125.1"/>
    <property type="molecule type" value="Genomic_DNA"/>
</dbReference>
<dbReference type="SUPFAM" id="SSF46785">
    <property type="entry name" value="Winged helix' DNA-binding domain"/>
    <property type="match status" value="1"/>
</dbReference>
<proteinExistence type="predicted"/>
<gene>
    <name evidence="2" type="ORF">VHP8226_00791</name>
</gene>
<evidence type="ECO:0000313" key="3">
    <source>
        <dbReference type="Proteomes" id="UP000838160"/>
    </source>
</evidence>
<protein>
    <recommendedName>
        <fullName evidence="1">Transcriptional regulator HTH-type FeoC domain-containing protein</fullName>
    </recommendedName>
</protein>
<keyword evidence="3" id="KW-1185">Reference proteome</keyword>
<dbReference type="RefSeq" id="WP_237483821.1">
    <property type="nucleotide sequence ID" value="NZ_CAKLCM010000002.1"/>
</dbReference>
<dbReference type="InterPro" id="IPR036388">
    <property type="entry name" value="WH-like_DNA-bd_sf"/>
</dbReference>
<dbReference type="InterPro" id="IPR015102">
    <property type="entry name" value="Tscrpt_reg_HTH_FeoC"/>
</dbReference>
<name>A0ABM8ZFB5_9VIBR</name>
<feature type="domain" description="Transcriptional regulator HTH-type FeoC" evidence="1">
    <location>
        <begin position="2"/>
        <end position="49"/>
    </location>
</feature>
<accession>A0ABM8ZFB5</accession>
<dbReference type="Pfam" id="PF09012">
    <property type="entry name" value="FeoC"/>
    <property type="match status" value="1"/>
</dbReference>
<comment type="caution">
    <text evidence="2">The sequence shown here is derived from an EMBL/GenBank/DDBJ whole genome shotgun (WGS) entry which is preliminary data.</text>
</comment>
<evidence type="ECO:0000313" key="2">
    <source>
        <dbReference type="EMBL" id="CAH0525125.1"/>
    </source>
</evidence>
<dbReference type="Proteomes" id="UP000838160">
    <property type="component" value="Unassembled WGS sequence"/>
</dbReference>
<evidence type="ECO:0000259" key="1">
    <source>
        <dbReference type="Pfam" id="PF09012"/>
    </source>
</evidence>
<dbReference type="Gene3D" id="1.10.10.10">
    <property type="entry name" value="Winged helix-like DNA-binding domain superfamily/Winged helix DNA-binding domain"/>
    <property type="match status" value="1"/>
</dbReference>
<organism evidence="2 3">
    <name type="scientific">Vibrio hippocampi</name>
    <dbReference type="NCBI Taxonomy" id="654686"/>
    <lineage>
        <taxon>Bacteria</taxon>
        <taxon>Pseudomonadati</taxon>
        <taxon>Pseudomonadota</taxon>
        <taxon>Gammaproteobacteria</taxon>
        <taxon>Vibrionales</taxon>
        <taxon>Vibrionaceae</taxon>
        <taxon>Vibrio</taxon>
    </lineage>
</organism>
<reference evidence="2" key="1">
    <citation type="submission" date="2021-12" db="EMBL/GenBank/DDBJ databases">
        <authorList>
            <person name="Rodrigo-Torres L."/>
            <person name="Arahal R. D."/>
            <person name="Lucena T."/>
        </authorList>
    </citation>
    <scope>NUCLEOTIDE SEQUENCE</scope>
    <source>
        <strain evidence="2">CECT 8226</strain>
    </source>
</reference>